<reference evidence="3" key="3">
    <citation type="journal article" date="2018" name="Mol. Plant Microbe Interact.">
        <title>Genome sequence resources for the wheat stripe rust pathogen (Puccinia striiformis f. sp. tritici) and the barley stripe rust pathogen (Puccinia striiformis f. sp. hordei).</title>
        <authorList>
            <person name="Xia C."/>
            <person name="Wang M."/>
            <person name="Yin C."/>
            <person name="Cornejo O.E."/>
            <person name="Hulbert S.H."/>
            <person name="Chen X."/>
        </authorList>
    </citation>
    <scope>NUCLEOTIDE SEQUENCE [LARGE SCALE GENOMIC DNA]</scope>
    <source>
        <strain evidence="3">93TX-2</strain>
    </source>
</reference>
<reference evidence="2 3" key="1">
    <citation type="submission" date="2017-12" db="EMBL/GenBank/DDBJ databases">
        <title>Gene loss provides genomic basis for host adaptation in cereal stripe rust fungi.</title>
        <authorList>
            <person name="Xia C."/>
        </authorList>
    </citation>
    <scope>NUCLEOTIDE SEQUENCE [LARGE SCALE GENOMIC DNA]</scope>
    <source>
        <strain evidence="2 3">93TX-2</strain>
    </source>
</reference>
<dbReference type="AlphaFoldDB" id="A0A2S4W4U0"/>
<name>A0A2S4W4U0_9BASI</name>
<accession>A0A2S4W4U0</accession>
<comment type="caution">
    <text evidence="2">The sequence shown here is derived from an EMBL/GenBank/DDBJ whole genome shotgun (WGS) entry which is preliminary data.</text>
</comment>
<dbReference type="Proteomes" id="UP000238274">
    <property type="component" value="Unassembled WGS sequence"/>
</dbReference>
<evidence type="ECO:0000313" key="3">
    <source>
        <dbReference type="Proteomes" id="UP000238274"/>
    </source>
</evidence>
<feature type="region of interest" description="Disordered" evidence="1">
    <location>
        <begin position="116"/>
        <end position="137"/>
    </location>
</feature>
<gene>
    <name evidence="2" type="ORF">PSHT_06688</name>
</gene>
<evidence type="ECO:0000256" key="1">
    <source>
        <dbReference type="SAM" id="MobiDB-lite"/>
    </source>
</evidence>
<evidence type="ECO:0000313" key="2">
    <source>
        <dbReference type="EMBL" id="POW16759.1"/>
    </source>
</evidence>
<feature type="non-terminal residue" evidence="2">
    <location>
        <position position="1"/>
    </location>
</feature>
<reference evidence="3" key="2">
    <citation type="journal article" date="2018" name="BMC Genomics">
        <title>Genomic insights into host adaptation between the wheat stripe rust pathogen (Puccinia striiformis f. sp. tritici) and the barley stripe rust pathogen (Puccinia striiformis f. sp. hordei).</title>
        <authorList>
            <person name="Xia C."/>
            <person name="Wang M."/>
            <person name="Yin C."/>
            <person name="Cornejo O.E."/>
            <person name="Hulbert S.H."/>
            <person name="Chen X."/>
        </authorList>
    </citation>
    <scope>NUCLEOTIDE SEQUENCE [LARGE SCALE GENOMIC DNA]</scope>
    <source>
        <strain evidence="3">93TX-2</strain>
    </source>
</reference>
<dbReference type="VEuPathDB" id="FungiDB:PSHT_06688"/>
<protein>
    <submittedName>
        <fullName evidence="2">Uncharacterized protein</fullName>
    </submittedName>
</protein>
<keyword evidence="3" id="KW-1185">Reference proteome</keyword>
<organism evidence="2 3">
    <name type="scientific">Puccinia striiformis</name>
    <dbReference type="NCBI Taxonomy" id="27350"/>
    <lineage>
        <taxon>Eukaryota</taxon>
        <taxon>Fungi</taxon>
        <taxon>Dikarya</taxon>
        <taxon>Basidiomycota</taxon>
        <taxon>Pucciniomycotina</taxon>
        <taxon>Pucciniomycetes</taxon>
        <taxon>Pucciniales</taxon>
        <taxon>Pucciniaceae</taxon>
        <taxon>Puccinia</taxon>
    </lineage>
</organism>
<dbReference type="VEuPathDB" id="FungiDB:PSTT_00299"/>
<feature type="non-terminal residue" evidence="2">
    <location>
        <position position="137"/>
    </location>
</feature>
<sequence length="137" mass="15602">VIYICKLLTELGLNPKSFIRSFLEIDDSDLKLRQSYWGIWRGWQSTFALAVIILRSQNPASGIHPNGSYISSAAITPAIFDVDSKEHHRERLTEPTNKVDAPQVGPIEALEEELMEREGFPFTRGNNGSTSRRHRYE</sequence>
<proteinExistence type="predicted"/>
<dbReference type="EMBL" id="PKSM01000078">
    <property type="protein sequence ID" value="POW16759.1"/>
    <property type="molecule type" value="Genomic_DNA"/>
</dbReference>
<feature type="region of interest" description="Disordered" evidence="1">
    <location>
        <begin position="86"/>
        <end position="105"/>
    </location>
</feature>